<sequence length="212" mass="23722">MPLRVQDLNRVVTRGADQIRTPELVEEAMRGSGGHWRRAALEALESQVEQLKEAAGKSRQDIDELNGKNKEGFEKLESLEKARRNNIKLMSVLEGMEGDNIKAFVVDLLIQSGAREGTEVVMSLVLARTNSGSWEKLDDLDKITLEEEILLGEIPQVISKVAEPAERRRQRAQTRGSCPGRQTRVRPVGRSRLPPLTRDRAVKHPSASDLKN</sequence>
<name>A0AAV7W209_PLEWA</name>
<evidence type="ECO:0000256" key="1">
    <source>
        <dbReference type="SAM" id="Coils"/>
    </source>
</evidence>
<dbReference type="AlphaFoldDB" id="A0AAV7W209"/>
<protein>
    <submittedName>
        <fullName evidence="3">Uncharacterized protein</fullName>
    </submittedName>
</protein>
<reference evidence="3" key="1">
    <citation type="journal article" date="2022" name="bioRxiv">
        <title>Sequencing and chromosome-scale assembly of the giantPleurodeles waltlgenome.</title>
        <authorList>
            <person name="Brown T."/>
            <person name="Elewa A."/>
            <person name="Iarovenko S."/>
            <person name="Subramanian E."/>
            <person name="Araus A.J."/>
            <person name="Petzold A."/>
            <person name="Susuki M."/>
            <person name="Suzuki K.-i.T."/>
            <person name="Hayashi T."/>
            <person name="Toyoda A."/>
            <person name="Oliveira C."/>
            <person name="Osipova E."/>
            <person name="Leigh N.D."/>
            <person name="Simon A."/>
            <person name="Yun M.H."/>
        </authorList>
    </citation>
    <scope>NUCLEOTIDE SEQUENCE</scope>
    <source>
        <strain evidence="3">20211129_DDA</strain>
        <tissue evidence="3">Liver</tissue>
    </source>
</reference>
<keyword evidence="1" id="KW-0175">Coiled coil</keyword>
<evidence type="ECO:0000313" key="3">
    <source>
        <dbReference type="EMBL" id="KAJ1207104.1"/>
    </source>
</evidence>
<gene>
    <name evidence="3" type="ORF">NDU88_002496</name>
</gene>
<accession>A0AAV7W209</accession>
<proteinExistence type="predicted"/>
<feature type="region of interest" description="Disordered" evidence="2">
    <location>
        <begin position="165"/>
        <end position="212"/>
    </location>
</feature>
<dbReference type="EMBL" id="JANPWB010000002">
    <property type="protein sequence ID" value="KAJ1207104.1"/>
    <property type="molecule type" value="Genomic_DNA"/>
</dbReference>
<evidence type="ECO:0000313" key="4">
    <source>
        <dbReference type="Proteomes" id="UP001066276"/>
    </source>
</evidence>
<comment type="caution">
    <text evidence="3">The sequence shown here is derived from an EMBL/GenBank/DDBJ whole genome shotgun (WGS) entry which is preliminary data.</text>
</comment>
<dbReference type="Proteomes" id="UP001066276">
    <property type="component" value="Chromosome 1_2"/>
</dbReference>
<feature type="coiled-coil region" evidence="1">
    <location>
        <begin position="41"/>
        <end position="82"/>
    </location>
</feature>
<keyword evidence="4" id="KW-1185">Reference proteome</keyword>
<evidence type="ECO:0000256" key="2">
    <source>
        <dbReference type="SAM" id="MobiDB-lite"/>
    </source>
</evidence>
<organism evidence="3 4">
    <name type="scientific">Pleurodeles waltl</name>
    <name type="common">Iberian ribbed newt</name>
    <dbReference type="NCBI Taxonomy" id="8319"/>
    <lineage>
        <taxon>Eukaryota</taxon>
        <taxon>Metazoa</taxon>
        <taxon>Chordata</taxon>
        <taxon>Craniata</taxon>
        <taxon>Vertebrata</taxon>
        <taxon>Euteleostomi</taxon>
        <taxon>Amphibia</taxon>
        <taxon>Batrachia</taxon>
        <taxon>Caudata</taxon>
        <taxon>Salamandroidea</taxon>
        <taxon>Salamandridae</taxon>
        <taxon>Pleurodelinae</taxon>
        <taxon>Pleurodeles</taxon>
    </lineage>
</organism>